<protein>
    <submittedName>
        <fullName evidence="1">Uncharacterized protein</fullName>
    </submittedName>
</protein>
<accession>A0A0E9UTY6</accession>
<dbReference type="AlphaFoldDB" id="A0A0E9UTY6"/>
<dbReference type="EMBL" id="GBXM01039320">
    <property type="protein sequence ID" value="JAH69257.1"/>
    <property type="molecule type" value="Transcribed_RNA"/>
</dbReference>
<reference evidence="1" key="2">
    <citation type="journal article" date="2015" name="Fish Shellfish Immunol.">
        <title>Early steps in the European eel (Anguilla anguilla)-Vibrio vulnificus interaction in the gills: Role of the RtxA13 toxin.</title>
        <authorList>
            <person name="Callol A."/>
            <person name="Pajuelo D."/>
            <person name="Ebbesson L."/>
            <person name="Teles M."/>
            <person name="MacKenzie S."/>
            <person name="Amaro C."/>
        </authorList>
    </citation>
    <scope>NUCLEOTIDE SEQUENCE</scope>
</reference>
<name>A0A0E9UTY6_ANGAN</name>
<sequence>MKSSKYEQHRVILHVQAFSHSDNKLDHRFKCGCQEPSIKTSHKTCMVSRGAERPINSNRLTHSLFRPLITHKHK</sequence>
<proteinExistence type="predicted"/>
<evidence type="ECO:0000313" key="1">
    <source>
        <dbReference type="EMBL" id="JAH69257.1"/>
    </source>
</evidence>
<organism evidence="1">
    <name type="scientific">Anguilla anguilla</name>
    <name type="common">European freshwater eel</name>
    <name type="synonym">Muraena anguilla</name>
    <dbReference type="NCBI Taxonomy" id="7936"/>
    <lineage>
        <taxon>Eukaryota</taxon>
        <taxon>Metazoa</taxon>
        <taxon>Chordata</taxon>
        <taxon>Craniata</taxon>
        <taxon>Vertebrata</taxon>
        <taxon>Euteleostomi</taxon>
        <taxon>Actinopterygii</taxon>
        <taxon>Neopterygii</taxon>
        <taxon>Teleostei</taxon>
        <taxon>Anguilliformes</taxon>
        <taxon>Anguillidae</taxon>
        <taxon>Anguilla</taxon>
    </lineage>
</organism>
<reference evidence="1" key="1">
    <citation type="submission" date="2014-11" db="EMBL/GenBank/DDBJ databases">
        <authorList>
            <person name="Amaro Gonzalez C."/>
        </authorList>
    </citation>
    <scope>NUCLEOTIDE SEQUENCE</scope>
</reference>